<reference evidence="1" key="1">
    <citation type="submission" date="2020-03" db="EMBL/GenBank/DDBJ databases">
        <title>The deep terrestrial virosphere.</title>
        <authorList>
            <person name="Holmfeldt K."/>
            <person name="Nilsson E."/>
            <person name="Simone D."/>
            <person name="Lopez-Fernandez M."/>
            <person name="Wu X."/>
            <person name="de Brujin I."/>
            <person name="Lundin D."/>
            <person name="Andersson A."/>
            <person name="Bertilsson S."/>
            <person name="Dopson M."/>
        </authorList>
    </citation>
    <scope>NUCLEOTIDE SEQUENCE</scope>
    <source>
        <strain evidence="1">TM448A01350</strain>
    </source>
</reference>
<dbReference type="GO" id="GO:0032259">
    <property type="term" value="P:methylation"/>
    <property type="evidence" value="ECO:0007669"/>
    <property type="project" value="UniProtKB-KW"/>
</dbReference>
<evidence type="ECO:0000313" key="1">
    <source>
        <dbReference type="EMBL" id="QJA49414.1"/>
    </source>
</evidence>
<gene>
    <name evidence="1" type="ORF">TM448A01350_0003</name>
</gene>
<dbReference type="AlphaFoldDB" id="A0A6H1ZPB7"/>
<dbReference type="EMBL" id="MT144136">
    <property type="protein sequence ID" value="QJA49414.1"/>
    <property type="molecule type" value="Genomic_DNA"/>
</dbReference>
<dbReference type="SUPFAM" id="SSF53335">
    <property type="entry name" value="S-adenosyl-L-methionine-dependent methyltransferases"/>
    <property type="match status" value="1"/>
</dbReference>
<name>A0A6H1ZPB7_9ZZZZ</name>
<dbReference type="GO" id="GO:0008168">
    <property type="term" value="F:methyltransferase activity"/>
    <property type="evidence" value="ECO:0007669"/>
    <property type="project" value="UniProtKB-KW"/>
</dbReference>
<sequence>MSTEISPEAKYKLIKEIAEKRNINVMIETGTLGGDALYILMNTFLRIYSIEIDIELYKNAIEKFKHYRNIEILYGDSTLILPTILEEKINERCLFWLDAHTVDSSPILHELNAIKNHWIKNHIILIDDYSYFYGTIKNVRYEDISKCLKEMQYNNFRIENDILIVGDNTI</sequence>
<proteinExistence type="predicted"/>
<dbReference type="Gene3D" id="3.40.50.150">
    <property type="entry name" value="Vaccinia Virus protein VP39"/>
    <property type="match status" value="1"/>
</dbReference>
<dbReference type="InterPro" id="IPR029063">
    <property type="entry name" value="SAM-dependent_MTases_sf"/>
</dbReference>
<accession>A0A6H1ZPB7</accession>
<keyword evidence="1" id="KW-0808">Transferase</keyword>
<keyword evidence="1" id="KW-0489">Methyltransferase</keyword>
<organism evidence="1">
    <name type="scientific">viral metagenome</name>
    <dbReference type="NCBI Taxonomy" id="1070528"/>
    <lineage>
        <taxon>unclassified sequences</taxon>
        <taxon>metagenomes</taxon>
        <taxon>organismal metagenomes</taxon>
    </lineage>
</organism>
<protein>
    <submittedName>
        <fullName evidence="1">Putative methyltransferase</fullName>
    </submittedName>
</protein>